<comment type="caution">
    <text evidence="1">The sequence shown here is derived from an EMBL/GenBank/DDBJ whole genome shotgun (WGS) entry which is preliminary data.</text>
</comment>
<organism evidence="1 2">
    <name type="scientific">Sphaerisporangium rufum</name>
    <dbReference type="NCBI Taxonomy" id="1381558"/>
    <lineage>
        <taxon>Bacteria</taxon>
        <taxon>Bacillati</taxon>
        <taxon>Actinomycetota</taxon>
        <taxon>Actinomycetes</taxon>
        <taxon>Streptosporangiales</taxon>
        <taxon>Streptosporangiaceae</taxon>
        <taxon>Sphaerisporangium</taxon>
    </lineage>
</organism>
<dbReference type="RefSeq" id="WP_203983485.1">
    <property type="nucleotide sequence ID" value="NZ_BOOU01000030.1"/>
</dbReference>
<name>A0A919UYJ0_9ACTN</name>
<dbReference type="EMBL" id="BOOU01000030">
    <property type="protein sequence ID" value="GII76859.1"/>
    <property type="molecule type" value="Genomic_DNA"/>
</dbReference>
<dbReference type="InterPro" id="IPR028964">
    <property type="entry name" value="Imm8"/>
</dbReference>
<dbReference type="Pfam" id="PF15586">
    <property type="entry name" value="Imm8"/>
    <property type="match status" value="1"/>
</dbReference>
<keyword evidence="2" id="KW-1185">Reference proteome</keyword>
<reference evidence="1" key="1">
    <citation type="submission" date="2021-01" db="EMBL/GenBank/DDBJ databases">
        <title>Whole genome shotgun sequence of Sphaerisporangium rufum NBRC 109079.</title>
        <authorList>
            <person name="Komaki H."/>
            <person name="Tamura T."/>
        </authorList>
    </citation>
    <scope>NUCLEOTIDE SEQUENCE</scope>
    <source>
        <strain evidence="1">NBRC 109079</strain>
    </source>
</reference>
<dbReference type="AlphaFoldDB" id="A0A919UYJ0"/>
<evidence type="ECO:0000313" key="2">
    <source>
        <dbReference type="Proteomes" id="UP000655287"/>
    </source>
</evidence>
<accession>A0A919UYJ0</accession>
<protein>
    <submittedName>
        <fullName evidence="1">Uncharacterized protein</fullName>
    </submittedName>
</protein>
<sequence>MKVEISDFHSPDIDWEDATPAEWKARRSVLVQVFAGPRGGKGAESFTLMACTPEYIAEMVREHGVVDGRHHLVMASLDRRLIERYLRRRIESLEAYDWSELTLKIGRFGLWEGEDYSD</sequence>
<evidence type="ECO:0000313" key="1">
    <source>
        <dbReference type="EMBL" id="GII76859.1"/>
    </source>
</evidence>
<dbReference type="Proteomes" id="UP000655287">
    <property type="component" value="Unassembled WGS sequence"/>
</dbReference>
<gene>
    <name evidence="1" type="ORF">Sru01_18410</name>
</gene>
<proteinExistence type="predicted"/>